<organism evidence="2 3">
    <name type="scientific">Durusdinium trenchii</name>
    <dbReference type="NCBI Taxonomy" id="1381693"/>
    <lineage>
        <taxon>Eukaryota</taxon>
        <taxon>Sar</taxon>
        <taxon>Alveolata</taxon>
        <taxon>Dinophyceae</taxon>
        <taxon>Suessiales</taxon>
        <taxon>Symbiodiniaceae</taxon>
        <taxon>Durusdinium</taxon>
    </lineage>
</organism>
<evidence type="ECO:0000313" key="3">
    <source>
        <dbReference type="Proteomes" id="UP001642484"/>
    </source>
</evidence>
<gene>
    <name evidence="2" type="ORF">CCMP2556_LOCUS45017</name>
</gene>
<reference evidence="2 3" key="1">
    <citation type="submission" date="2024-02" db="EMBL/GenBank/DDBJ databases">
        <authorList>
            <person name="Chen Y."/>
            <person name="Shah S."/>
            <person name="Dougan E. K."/>
            <person name="Thang M."/>
            <person name="Chan C."/>
        </authorList>
    </citation>
    <scope>NUCLEOTIDE SEQUENCE [LARGE SCALE GENOMIC DNA]</scope>
</reference>
<dbReference type="Proteomes" id="UP001642484">
    <property type="component" value="Unassembled WGS sequence"/>
</dbReference>
<proteinExistence type="predicted"/>
<accession>A0ABP0R427</accession>
<feature type="region of interest" description="Disordered" evidence="1">
    <location>
        <begin position="52"/>
        <end position="87"/>
    </location>
</feature>
<name>A0ABP0R427_9DINO</name>
<keyword evidence="3" id="KW-1185">Reference proteome</keyword>
<protein>
    <submittedName>
        <fullName evidence="2">Uncharacterized protein</fullName>
    </submittedName>
</protein>
<feature type="compositionally biased region" description="Polar residues" evidence="1">
    <location>
        <begin position="77"/>
        <end position="87"/>
    </location>
</feature>
<dbReference type="EMBL" id="CAXAMN010025328">
    <property type="protein sequence ID" value="CAK9094375.1"/>
    <property type="molecule type" value="Genomic_DNA"/>
</dbReference>
<evidence type="ECO:0000313" key="2">
    <source>
        <dbReference type="EMBL" id="CAK9094375.1"/>
    </source>
</evidence>
<sequence length="259" mass="28229">MSPPPDLADRFEVEDDKEDDGNLRFGFEEGEDAEYDDWNDYLEEDDECEDWESCCSSSEAGSESFRLWPDPYDEGTEASSAPRTPTPSCIAEQQVFDTSGLQWQAGSLSIGLKVVCLSQPPAASDSDEAEGAPLKGDFRCAPPSYWQRLYAQFQAAEPAEPWPMEVPAEVRAPRPVPQGDFRCCPDSYWAAFHQRVRPAVRRATTGASWDGRAGRGVGSSSAEGPAKGDPKSQAFGILRGIYIVPNVFGEGSVTCPLVG</sequence>
<feature type="region of interest" description="Disordered" evidence="1">
    <location>
        <begin position="203"/>
        <end position="230"/>
    </location>
</feature>
<feature type="region of interest" description="Disordered" evidence="1">
    <location>
        <begin position="1"/>
        <end position="24"/>
    </location>
</feature>
<evidence type="ECO:0000256" key="1">
    <source>
        <dbReference type="SAM" id="MobiDB-lite"/>
    </source>
</evidence>
<feature type="compositionally biased region" description="Low complexity" evidence="1">
    <location>
        <begin position="53"/>
        <end position="64"/>
    </location>
</feature>
<comment type="caution">
    <text evidence="2">The sequence shown here is derived from an EMBL/GenBank/DDBJ whole genome shotgun (WGS) entry which is preliminary data.</text>
</comment>